<proteinExistence type="predicted"/>
<feature type="region of interest" description="Disordered" evidence="2">
    <location>
        <begin position="49"/>
        <end position="68"/>
    </location>
</feature>
<keyword evidence="4" id="KW-1185">Reference proteome</keyword>
<evidence type="ECO:0000256" key="2">
    <source>
        <dbReference type="SAM" id="MobiDB-lite"/>
    </source>
</evidence>
<evidence type="ECO:0000256" key="1">
    <source>
        <dbReference type="SAM" id="Coils"/>
    </source>
</evidence>
<organism evidence="3 4">
    <name type="scientific">Jaminaea rosea</name>
    <dbReference type="NCBI Taxonomy" id="1569628"/>
    <lineage>
        <taxon>Eukaryota</taxon>
        <taxon>Fungi</taxon>
        <taxon>Dikarya</taxon>
        <taxon>Basidiomycota</taxon>
        <taxon>Ustilaginomycotina</taxon>
        <taxon>Exobasidiomycetes</taxon>
        <taxon>Microstromatales</taxon>
        <taxon>Microstromatales incertae sedis</taxon>
        <taxon>Jaminaea</taxon>
    </lineage>
</organism>
<feature type="region of interest" description="Disordered" evidence="2">
    <location>
        <begin position="126"/>
        <end position="273"/>
    </location>
</feature>
<dbReference type="RefSeq" id="XP_025362807.1">
    <property type="nucleotide sequence ID" value="XM_025506065.1"/>
</dbReference>
<feature type="compositionally biased region" description="Low complexity" evidence="2">
    <location>
        <begin position="333"/>
        <end position="355"/>
    </location>
</feature>
<accession>A0A316UYH8</accession>
<feature type="coiled-coil region" evidence="1">
    <location>
        <begin position="460"/>
        <end position="546"/>
    </location>
</feature>
<dbReference type="GeneID" id="37027888"/>
<feature type="compositionally biased region" description="Low complexity" evidence="2">
    <location>
        <begin position="147"/>
        <end position="163"/>
    </location>
</feature>
<feature type="compositionally biased region" description="Polar residues" evidence="2">
    <location>
        <begin position="1"/>
        <end position="10"/>
    </location>
</feature>
<evidence type="ECO:0000313" key="3">
    <source>
        <dbReference type="EMBL" id="PWN28195.1"/>
    </source>
</evidence>
<feature type="region of interest" description="Disordered" evidence="2">
    <location>
        <begin position="547"/>
        <end position="570"/>
    </location>
</feature>
<feature type="compositionally biased region" description="Low complexity" evidence="2">
    <location>
        <begin position="185"/>
        <end position="213"/>
    </location>
</feature>
<protein>
    <submittedName>
        <fullName evidence="3">Uncharacterized protein</fullName>
    </submittedName>
</protein>
<keyword evidence="1" id="KW-0175">Coiled coil</keyword>
<feature type="coiled-coil region" evidence="1">
    <location>
        <begin position="358"/>
        <end position="417"/>
    </location>
</feature>
<dbReference type="AlphaFoldDB" id="A0A316UYH8"/>
<feature type="compositionally biased region" description="Polar residues" evidence="2">
    <location>
        <begin position="18"/>
        <end position="28"/>
    </location>
</feature>
<feature type="compositionally biased region" description="Low complexity" evidence="2">
    <location>
        <begin position="641"/>
        <end position="654"/>
    </location>
</feature>
<dbReference type="STRING" id="1569628.A0A316UYH8"/>
<feature type="compositionally biased region" description="Acidic residues" evidence="2">
    <location>
        <begin position="137"/>
        <end position="146"/>
    </location>
</feature>
<gene>
    <name evidence="3" type="ORF">BDZ90DRAFT_231954</name>
</gene>
<reference evidence="3 4" key="1">
    <citation type="journal article" date="2018" name="Mol. Biol. Evol.">
        <title>Broad Genomic Sampling Reveals a Smut Pathogenic Ancestry of the Fungal Clade Ustilaginomycotina.</title>
        <authorList>
            <person name="Kijpornyongpan T."/>
            <person name="Mondo S.J."/>
            <person name="Barry K."/>
            <person name="Sandor L."/>
            <person name="Lee J."/>
            <person name="Lipzen A."/>
            <person name="Pangilinan J."/>
            <person name="LaButti K."/>
            <person name="Hainaut M."/>
            <person name="Henrissat B."/>
            <person name="Grigoriev I.V."/>
            <person name="Spatafora J.W."/>
            <person name="Aime M.C."/>
        </authorList>
    </citation>
    <scope>NUCLEOTIDE SEQUENCE [LARGE SCALE GENOMIC DNA]</scope>
    <source>
        <strain evidence="3 4">MCA 5214</strain>
    </source>
</reference>
<feature type="region of interest" description="Disordered" evidence="2">
    <location>
        <begin position="1"/>
        <end position="29"/>
    </location>
</feature>
<evidence type="ECO:0000313" key="4">
    <source>
        <dbReference type="Proteomes" id="UP000245884"/>
    </source>
</evidence>
<dbReference type="OrthoDB" id="10654511at2759"/>
<feature type="compositionally biased region" description="Low complexity" evidence="2">
    <location>
        <begin position="609"/>
        <end position="633"/>
    </location>
</feature>
<feature type="region of interest" description="Disordered" evidence="2">
    <location>
        <begin position="585"/>
        <end position="677"/>
    </location>
</feature>
<dbReference type="EMBL" id="KZ819666">
    <property type="protein sequence ID" value="PWN28195.1"/>
    <property type="molecule type" value="Genomic_DNA"/>
</dbReference>
<dbReference type="Proteomes" id="UP000245884">
    <property type="component" value="Unassembled WGS sequence"/>
</dbReference>
<sequence length="905" mass="97026">MTDADSSSGSIKVHNNADADTSTSSTGVPRTLEDLQHEVYALFQQFVDDDEDTKVGEPSPSSPSLRTVALRDLPRLLNEFERKRGTPLVEDESRAQLEEFCQQMPDQTVACDDLAGMIFGLESARTATAAAPTSSSDDGESEDDAETSNSESSLSPSSTNNELPRADVPRSFSHSMDMTIGASGGPKSSSPSRPPRNRTTSASAADISPAKGIIKGKGSKAPPSSWSRPRPQALAGRNRRTSETSQEIGDRRASQPYSGVASSDVGGYRSTSAGYVFPRASSPGDDEWYAEQHARHIRNISNASRGASVGVGGGGGSRPASPELDHQSFHAFAALGSPISPAPGSAAGKSAAGEGAELESLQRRYDNLVRVLQEKERSFESTQNSQETTIADLDTQVEQLRERIHTLTKSNDEQRTKERRYLDEISRLEGDLATSQKRGDHAERVKEVMQQDLAHRETTIVNLQGKINDLLERVATAERDEADHYGRAQALGEEAEGLRTQIEQLRGQVRAAVEKEAKIEELESEREALRAQMRDLHLELEEARRGSGFLPAGQRGLSSQPSTIGGKAGASLGSELKGIFRGMSSVDETGDVPAEGSGGRGRDFDGEQTVTDSDVGSSTTDPDASMESVVVTTTRRRRRAAASSSEAGGASSSSREYRETQSQTEQGTGSGHLAPPSYDEAATEKIILERLHPAPEAGSGPLSPTSLVDVIDTATRKPDTTLFSQYEAMAHKVGVRCTVLEDALRRQPTEAASGGGLTSTILQMLPPATQLRLRSIAQTTTGTRSADANRRSKASSVSTTQWFCIWTGSVMLVGVLIGMVLISQQSPSMLNTATNQHGTQHDPWGLGVGLDSSLDWHTANSLNYGVGSTRIEYAGHEPASSALAKLMRMLYPRARVPMRPRGVPI</sequence>
<feature type="compositionally biased region" description="Low complexity" evidence="2">
    <location>
        <begin position="126"/>
        <end position="136"/>
    </location>
</feature>
<dbReference type="Gene3D" id="1.10.287.1490">
    <property type="match status" value="1"/>
</dbReference>
<name>A0A316UYH8_9BASI</name>
<feature type="region of interest" description="Disordered" evidence="2">
    <location>
        <begin position="299"/>
        <end position="355"/>
    </location>
</feature>